<evidence type="ECO:0000256" key="1">
    <source>
        <dbReference type="ARBA" id="ARBA00006581"/>
    </source>
</evidence>
<evidence type="ECO:0000256" key="4">
    <source>
        <dbReference type="ARBA" id="ARBA00023080"/>
    </source>
</evidence>
<gene>
    <name evidence="6" type="primary">61</name>
    <name evidence="6" type="ORF">SEA_SILENTRX_61</name>
</gene>
<dbReference type="GeneID" id="77932319"/>
<dbReference type="NCBIfam" id="TIGR00576">
    <property type="entry name" value="dut"/>
    <property type="match status" value="1"/>
</dbReference>
<comment type="similarity">
    <text evidence="1">Belongs to the dUTPase family.</text>
</comment>
<evidence type="ECO:0000256" key="2">
    <source>
        <dbReference type="ARBA" id="ARBA00012379"/>
    </source>
</evidence>
<feature type="domain" description="dUTPase-like" evidence="5">
    <location>
        <begin position="45"/>
        <end position="171"/>
    </location>
</feature>
<reference evidence="6" key="1">
    <citation type="submission" date="2021-04" db="EMBL/GenBank/DDBJ databases">
        <authorList>
            <person name="Edwards E.G."/>
            <person name="Siddiqui F.A."/>
            <person name="Anastasi R.E."/>
            <person name="Conroy D.J."/>
            <person name="Gerton T.J."/>
            <person name="Laizure I.E."/>
            <person name="Reynolds J.D."/>
            <person name="Ulker M."/>
            <person name="Ouellette S.K."/>
            <person name="Duggan K.O."/>
            <person name="Johnson K.C."/>
            <person name="MacLea K.S."/>
            <person name="Garlena R.A."/>
            <person name="Russell D.A."/>
            <person name="Jacobs-Sera D."/>
            <person name="Hatfull G.F."/>
        </authorList>
    </citation>
    <scope>NUCLEOTIDE SEQUENCE</scope>
</reference>
<dbReference type="NCBIfam" id="NF001862">
    <property type="entry name" value="PRK00601.1"/>
    <property type="match status" value="1"/>
</dbReference>
<dbReference type="PANTHER" id="PTHR11241">
    <property type="entry name" value="DEOXYURIDINE 5'-TRIPHOSPHATE NUCLEOTIDOHYDROLASE"/>
    <property type="match status" value="1"/>
</dbReference>
<accession>A0A8F3E7G1</accession>
<name>A0A8F3E7G1_9CAUD</name>
<dbReference type="InterPro" id="IPR029054">
    <property type="entry name" value="dUTPase-like"/>
</dbReference>
<organism evidence="6 7">
    <name type="scientific">Arthrobacter phage SilentRX</name>
    <dbReference type="NCBI Taxonomy" id="2836091"/>
    <lineage>
        <taxon>Viruses</taxon>
        <taxon>Duplodnaviria</taxon>
        <taxon>Heunggongvirae</taxon>
        <taxon>Uroviricota</taxon>
        <taxon>Caudoviricetes</taxon>
        <taxon>Silentrexvirus</taxon>
        <taxon>Silentrexvirus silentrx</taxon>
    </lineage>
</organism>
<dbReference type="Proteomes" id="UP000693725">
    <property type="component" value="Segment"/>
</dbReference>
<dbReference type="InterPro" id="IPR036157">
    <property type="entry name" value="dUTPase-like_sf"/>
</dbReference>
<dbReference type="GO" id="GO:0006226">
    <property type="term" value="P:dUMP biosynthetic process"/>
    <property type="evidence" value="ECO:0007669"/>
    <property type="project" value="InterPro"/>
</dbReference>
<dbReference type="Gene3D" id="2.70.40.10">
    <property type="match status" value="1"/>
</dbReference>
<proteinExistence type="inferred from homology"/>
<dbReference type="RefSeq" id="YP_010656442.1">
    <property type="nucleotide sequence ID" value="NC_070838.1"/>
</dbReference>
<keyword evidence="7" id="KW-1185">Reference proteome</keyword>
<dbReference type="KEGG" id="vg:77932319"/>
<dbReference type="GO" id="GO:0004170">
    <property type="term" value="F:dUTP diphosphatase activity"/>
    <property type="evidence" value="ECO:0007669"/>
    <property type="project" value="UniProtKB-EC"/>
</dbReference>
<dbReference type="CDD" id="cd07557">
    <property type="entry name" value="trimeric_dUTPase"/>
    <property type="match status" value="1"/>
</dbReference>
<dbReference type="InterPro" id="IPR033704">
    <property type="entry name" value="dUTPase_trimeric"/>
</dbReference>
<evidence type="ECO:0000256" key="3">
    <source>
        <dbReference type="ARBA" id="ARBA00022801"/>
    </source>
</evidence>
<protein>
    <recommendedName>
        <fullName evidence="2">dUTP diphosphatase</fullName>
        <ecNumber evidence="2">3.6.1.23</ecNumber>
    </recommendedName>
</protein>
<evidence type="ECO:0000313" key="7">
    <source>
        <dbReference type="Proteomes" id="UP000693725"/>
    </source>
</evidence>
<sequence>MRGAGRRRAGHQIPVRRAVRPGAAITERETRMIDIDITRLHTGAVIPAQAKTSDAGYDLTAVNSRWLDPGERAMFSTGIAVAIPEGYVGYIKPRSGLAARAGIDVLGGVIDSGYRGEIKVILLNTDREAFPVNVGERIAQLVIQPVASVSFREVDALPESERAAGGFGSTGVR</sequence>
<dbReference type="GO" id="GO:0000287">
    <property type="term" value="F:magnesium ion binding"/>
    <property type="evidence" value="ECO:0007669"/>
    <property type="project" value="InterPro"/>
</dbReference>
<evidence type="ECO:0000313" key="6">
    <source>
        <dbReference type="EMBL" id="QWY82801.1"/>
    </source>
</evidence>
<evidence type="ECO:0000259" key="5">
    <source>
        <dbReference type="Pfam" id="PF00692"/>
    </source>
</evidence>
<dbReference type="GO" id="GO:0046081">
    <property type="term" value="P:dUTP catabolic process"/>
    <property type="evidence" value="ECO:0007669"/>
    <property type="project" value="InterPro"/>
</dbReference>
<dbReference type="SUPFAM" id="SSF51283">
    <property type="entry name" value="dUTPase-like"/>
    <property type="match status" value="1"/>
</dbReference>
<dbReference type="Pfam" id="PF00692">
    <property type="entry name" value="dUTPase"/>
    <property type="match status" value="1"/>
</dbReference>
<dbReference type="EC" id="3.6.1.23" evidence="2"/>
<keyword evidence="3" id="KW-0378">Hydrolase</keyword>
<dbReference type="InterPro" id="IPR008181">
    <property type="entry name" value="dUTPase"/>
</dbReference>
<keyword evidence="4" id="KW-0546">Nucleotide metabolism</keyword>
<dbReference type="EMBL" id="MW862992">
    <property type="protein sequence ID" value="QWY82801.1"/>
    <property type="molecule type" value="Genomic_DNA"/>
</dbReference>
<dbReference type="PANTHER" id="PTHR11241:SF0">
    <property type="entry name" value="DEOXYURIDINE 5'-TRIPHOSPHATE NUCLEOTIDOHYDROLASE"/>
    <property type="match status" value="1"/>
</dbReference>